<evidence type="ECO:0000313" key="2">
    <source>
        <dbReference type="EMBL" id="WLI73465.1"/>
    </source>
</evidence>
<proteinExistence type="predicted"/>
<evidence type="ECO:0000313" key="3">
    <source>
        <dbReference type="Proteomes" id="UP001235344"/>
    </source>
</evidence>
<gene>
    <name evidence="2" type="ORF">B6N23_00510</name>
</gene>
<dbReference type="PANTHER" id="PTHR34227:SF1">
    <property type="entry name" value="DIMETHYL SULFOXIDE REDUCTASE CHAPERONE-RELATED"/>
    <property type="match status" value="1"/>
</dbReference>
<keyword evidence="3" id="KW-1185">Reference proteome</keyword>
<dbReference type="SUPFAM" id="SSF89155">
    <property type="entry name" value="TorD-like"/>
    <property type="match status" value="1"/>
</dbReference>
<reference evidence="2 3" key="1">
    <citation type="submission" date="2023-08" db="EMBL/GenBank/DDBJ databases">
        <title>Transcriptome Analysis of Halomonas alkalicola CICC 11012s to Identify the Genes Involved in Alkaline Tolerances.</title>
        <authorList>
            <person name="Zhai L."/>
        </authorList>
    </citation>
    <scope>NUCLEOTIDE SEQUENCE [LARGE SCALE GENOMIC DNA]</scope>
    <source>
        <strain evidence="2 3">CICC 11012s</strain>
    </source>
</reference>
<dbReference type="PANTHER" id="PTHR34227">
    <property type="entry name" value="CHAPERONE PROTEIN YCDY"/>
    <property type="match status" value="1"/>
</dbReference>
<keyword evidence="1" id="KW-0143">Chaperone</keyword>
<name>A0ABY9H580_9GAMM</name>
<sequence length="210" mass="23037">MHDNRQTVAAVDEREALRADIYRLLARLLLAPPDAELLDLLAHLEPDEDGGEMSAAWQALADAAQTTTPEAAGRAHFELLVGVIQGEVTPYASWYLHGTLMDEPLVALRRDLRRLGIARAEESRDPEDHLGALLEVMALLVEGGSPDQAAFFHRHLASWAQRCLADLARVSPPIYAGTGRLGIAFLAQERQRFEAMTEESPVRMIDPAAG</sequence>
<organism evidence="2 3">
    <name type="scientific">Halomonas alkalicola</name>
    <dbReference type="NCBI Taxonomy" id="1930622"/>
    <lineage>
        <taxon>Bacteria</taxon>
        <taxon>Pseudomonadati</taxon>
        <taxon>Pseudomonadota</taxon>
        <taxon>Gammaproteobacteria</taxon>
        <taxon>Oceanospirillales</taxon>
        <taxon>Halomonadaceae</taxon>
        <taxon>Halomonas</taxon>
    </lineage>
</organism>
<dbReference type="InterPro" id="IPR020945">
    <property type="entry name" value="DMSO/NO3_reduct_chaperone"/>
</dbReference>
<accession>A0ABY9H580</accession>
<dbReference type="RefSeq" id="WP_305501160.1">
    <property type="nucleotide sequence ID" value="NZ_CP131913.1"/>
</dbReference>
<dbReference type="InterPro" id="IPR036411">
    <property type="entry name" value="TorD-like_sf"/>
</dbReference>
<dbReference type="EMBL" id="CP131913">
    <property type="protein sequence ID" value="WLI73465.1"/>
    <property type="molecule type" value="Genomic_DNA"/>
</dbReference>
<dbReference type="InterPro" id="IPR050289">
    <property type="entry name" value="TorD/DmsD_chaperones"/>
</dbReference>
<dbReference type="Gene3D" id="1.10.3480.10">
    <property type="entry name" value="TorD-like"/>
    <property type="match status" value="1"/>
</dbReference>
<dbReference type="Proteomes" id="UP001235344">
    <property type="component" value="Chromosome"/>
</dbReference>
<dbReference type="Pfam" id="PF02613">
    <property type="entry name" value="Nitrate_red_del"/>
    <property type="match status" value="1"/>
</dbReference>
<evidence type="ECO:0000256" key="1">
    <source>
        <dbReference type="ARBA" id="ARBA00023186"/>
    </source>
</evidence>
<protein>
    <submittedName>
        <fullName evidence="2">Molecular chaperone TorD family protein</fullName>
    </submittedName>
</protein>